<dbReference type="Proteomes" id="UP000216339">
    <property type="component" value="Unassembled WGS sequence"/>
</dbReference>
<evidence type="ECO:0000313" key="4">
    <source>
        <dbReference type="EMBL" id="PAP77890.1"/>
    </source>
</evidence>
<proteinExistence type="predicted"/>
<organism evidence="4 5">
    <name type="scientific">Rubrivirga marina</name>
    <dbReference type="NCBI Taxonomy" id="1196024"/>
    <lineage>
        <taxon>Bacteria</taxon>
        <taxon>Pseudomonadati</taxon>
        <taxon>Rhodothermota</taxon>
        <taxon>Rhodothermia</taxon>
        <taxon>Rhodothermales</taxon>
        <taxon>Rubricoccaceae</taxon>
        <taxon>Rubrivirga</taxon>
    </lineage>
</organism>
<name>A0A271J3F7_9BACT</name>
<dbReference type="Pfam" id="PF13616">
    <property type="entry name" value="Rotamase_3"/>
    <property type="match status" value="1"/>
</dbReference>
<dbReference type="AlphaFoldDB" id="A0A271J3F7"/>
<accession>A0A271J3F7</accession>
<evidence type="ECO:0000256" key="1">
    <source>
        <dbReference type="PROSITE-ProRule" id="PRU00278"/>
    </source>
</evidence>
<keyword evidence="1" id="KW-0697">Rotamase</keyword>
<dbReference type="EMBL" id="MQWD01000001">
    <property type="protein sequence ID" value="PAP77890.1"/>
    <property type="molecule type" value="Genomic_DNA"/>
</dbReference>
<sequence>MPTPRLVLFTFAAAILAGCGGSRPSTEPAPLGPDGTPIVATWSADTLTLAALDAAYAATDGAVVDTTQTPLARRQDFLERYVDFQLKVLAARQAGYADDSSYVAEVAEYRDQLAGPYFTDRRILDAIIEDLYSKQAEQIAVSHVLFLLSPAERDTAAVYARANALRDSILAGQISFGDAAAQYSEDPSAASNRGDIGWITGGRTVLAFEDAAYDTPVGEVSEPVRTRFGVHLVHPTAREANRPEIRASHILIRTSDEVSVDSARGVIASLRERVLAGEDFAELAQEYSEDPGSGARGGDLGMFGRGRMVPPFEEAAFALQTPGDLSEPVESRFGVHLIQLTEVAERPTYEEAYPELRSLALRLPRSAVRRQAVGREYIDEVGGSYDEALVREAVEQVPSDSLVAFVRAEGFGTYNDQTFATVGDSTYQFSELVPVVSRMRFGPHPAGEVIETFRAYVDEKAVELAISRLEDRDPEFARVFRSYADGVLLFRIAEDSVWTPAKEDTAGLRAYFDAHPGEFRWPERRRAFAFRAASDSLLRAVAADLDAGMSAPEAFRARQAEIDANRIRLDTVFVADSTGSTLDAVLSLQVGDRSEVALERAQRVLYVLDGIEAPRDKTFQEARAEIITRYQDQVEDEWEARLRARYDAETYPERVPAQSSVTLPEPEGAPTVISNGAR</sequence>
<dbReference type="InterPro" id="IPR000297">
    <property type="entry name" value="PPIase_PpiC"/>
</dbReference>
<dbReference type="PANTHER" id="PTHR47245:SF2">
    <property type="entry name" value="PEPTIDYL-PROLYL CIS-TRANS ISOMERASE HP_0175-RELATED"/>
    <property type="match status" value="1"/>
</dbReference>
<evidence type="ECO:0000259" key="3">
    <source>
        <dbReference type="PROSITE" id="PS50198"/>
    </source>
</evidence>
<dbReference type="InterPro" id="IPR046357">
    <property type="entry name" value="PPIase_dom_sf"/>
</dbReference>
<feature type="domain" description="PpiC" evidence="3">
    <location>
        <begin position="136"/>
        <end position="237"/>
    </location>
</feature>
<dbReference type="Gene3D" id="3.10.50.40">
    <property type="match status" value="2"/>
</dbReference>
<dbReference type="OrthoDB" id="14196at2"/>
<dbReference type="GO" id="GO:0003755">
    <property type="term" value="F:peptidyl-prolyl cis-trans isomerase activity"/>
    <property type="evidence" value="ECO:0007669"/>
    <property type="project" value="UniProtKB-KW"/>
</dbReference>
<dbReference type="InterPro" id="IPR023058">
    <property type="entry name" value="PPIase_PpiC_CS"/>
</dbReference>
<dbReference type="InterPro" id="IPR050245">
    <property type="entry name" value="PrsA_foldase"/>
</dbReference>
<dbReference type="SUPFAM" id="SSF54534">
    <property type="entry name" value="FKBP-like"/>
    <property type="match status" value="2"/>
</dbReference>
<dbReference type="Pfam" id="PF00639">
    <property type="entry name" value="Rotamase"/>
    <property type="match status" value="1"/>
</dbReference>
<dbReference type="PROSITE" id="PS51257">
    <property type="entry name" value="PROKAR_LIPOPROTEIN"/>
    <property type="match status" value="1"/>
</dbReference>
<reference evidence="4 5" key="1">
    <citation type="submission" date="2016-11" db="EMBL/GenBank/DDBJ databases">
        <title>Study of marine rhodopsin-containing bacteria.</title>
        <authorList>
            <person name="Yoshizawa S."/>
            <person name="Kumagai Y."/>
            <person name="Kogure K."/>
        </authorList>
    </citation>
    <scope>NUCLEOTIDE SEQUENCE [LARGE SCALE GENOMIC DNA]</scope>
    <source>
        <strain evidence="4 5">SAORIC-28</strain>
    </source>
</reference>
<dbReference type="PROSITE" id="PS01096">
    <property type="entry name" value="PPIC_PPIASE_1"/>
    <property type="match status" value="1"/>
</dbReference>
<comment type="caution">
    <text evidence="4">The sequence shown here is derived from an EMBL/GenBank/DDBJ whole genome shotgun (WGS) entry which is preliminary data.</text>
</comment>
<dbReference type="PANTHER" id="PTHR47245">
    <property type="entry name" value="PEPTIDYLPROLYL ISOMERASE"/>
    <property type="match status" value="1"/>
</dbReference>
<protein>
    <recommendedName>
        <fullName evidence="3">PpiC domain-containing protein</fullName>
    </recommendedName>
</protein>
<feature type="region of interest" description="Disordered" evidence="2">
    <location>
        <begin position="653"/>
        <end position="678"/>
    </location>
</feature>
<dbReference type="PROSITE" id="PS50198">
    <property type="entry name" value="PPIC_PPIASE_2"/>
    <property type="match status" value="2"/>
</dbReference>
<evidence type="ECO:0000313" key="5">
    <source>
        <dbReference type="Proteomes" id="UP000216339"/>
    </source>
</evidence>
<keyword evidence="5" id="KW-1185">Reference proteome</keyword>
<feature type="domain" description="PpiC" evidence="3">
    <location>
        <begin position="242"/>
        <end position="342"/>
    </location>
</feature>
<evidence type="ECO:0000256" key="2">
    <source>
        <dbReference type="SAM" id="MobiDB-lite"/>
    </source>
</evidence>
<gene>
    <name evidence="4" type="ORF">BSZ37_16300</name>
</gene>
<keyword evidence="1" id="KW-0413">Isomerase</keyword>
<dbReference type="RefSeq" id="WP_095511563.1">
    <property type="nucleotide sequence ID" value="NZ_MQWD01000001.1"/>
</dbReference>